<feature type="region of interest" description="Disordered" evidence="1">
    <location>
        <begin position="223"/>
        <end position="248"/>
    </location>
</feature>
<dbReference type="InParanoid" id="A0A1Z5K5L5"/>
<gene>
    <name evidence="2" type="ORF">FisN_29Hh004</name>
</gene>
<reference evidence="2 3" key="1">
    <citation type="journal article" date="2015" name="Plant Cell">
        <title>Oil accumulation by the oleaginous diatom Fistulifera solaris as revealed by the genome and transcriptome.</title>
        <authorList>
            <person name="Tanaka T."/>
            <person name="Maeda Y."/>
            <person name="Veluchamy A."/>
            <person name="Tanaka M."/>
            <person name="Abida H."/>
            <person name="Marechal E."/>
            <person name="Bowler C."/>
            <person name="Muto M."/>
            <person name="Sunaga Y."/>
            <person name="Tanaka M."/>
            <person name="Yoshino T."/>
            <person name="Taniguchi T."/>
            <person name="Fukuda Y."/>
            <person name="Nemoto M."/>
            <person name="Matsumoto M."/>
            <person name="Wong P.S."/>
            <person name="Aburatani S."/>
            <person name="Fujibuchi W."/>
        </authorList>
    </citation>
    <scope>NUCLEOTIDE SEQUENCE [LARGE SCALE GENOMIC DNA]</scope>
    <source>
        <strain evidence="2 3">JPCC DA0580</strain>
    </source>
</reference>
<proteinExistence type="predicted"/>
<feature type="compositionally biased region" description="Polar residues" evidence="1">
    <location>
        <begin position="228"/>
        <end position="237"/>
    </location>
</feature>
<organism evidence="2 3">
    <name type="scientific">Fistulifera solaris</name>
    <name type="common">Oleaginous diatom</name>
    <dbReference type="NCBI Taxonomy" id="1519565"/>
    <lineage>
        <taxon>Eukaryota</taxon>
        <taxon>Sar</taxon>
        <taxon>Stramenopiles</taxon>
        <taxon>Ochrophyta</taxon>
        <taxon>Bacillariophyta</taxon>
        <taxon>Bacillariophyceae</taxon>
        <taxon>Bacillariophycidae</taxon>
        <taxon>Naviculales</taxon>
        <taxon>Naviculaceae</taxon>
        <taxon>Fistulifera</taxon>
    </lineage>
</organism>
<dbReference type="Proteomes" id="UP000198406">
    <property type="component" value="Unassembled WGS sequence"/>
</dbReference>
<dbReference type="AlphaFoldDB" id="A0A1Z5K5L5"/>
<accession>A0A1Z5K5L5</accession>
<evidence type="ECO:0000256" key="1">
    <source>
        <dbReference type="SAM" id="MobiDB-lite"/>
    </source>
</evidence>
<dbReference type="EMBL" id="BDSP01000170">
    <property type="protein sequence ID" value="GAX21573.1"/>
    <property type="molecule type" value="Genomic_DNA"/>
</dbReference>
<keyword evidence="3" id="KW-1185">Reference proteome</keyword>
<feature type="compositionally biased region" description="Polar residues" evidence="1">
    <location>
        <begin position="153"/>
        <end position="174"/>
    </location>
</feature>
<evidence type="ECO:0000313" key="3">
    <source>
        <dbReference type="Proteomes" id="UP000198406"/>
    </source>
</evidence>
<comment type="caution">
    <text evidence="2">The sequence shown here is derived from an EMBL/GenBank/DDBJ whole genome shotgun (WGS) entry which is preliminary data.</text>
</comment>
<evidence type="ECO:0000313" key="2">
    <source>
        <dbReference type="EMBL" id="GAX21573.1"/>
    </source>
</evidence>
<dbReference type="OrthoDB" id="40600at2759"/>
<name>A0A1Z5K5L5_FISSO</name>
<sequence>MTRISDSSEQEGSVFRNLQLLEMDRMTCRKLKEQEGWQLMSLGEYMRQLKPAMLPASIQMKDVPTVLQAELGAALTAALLKALGPNLGRAVLPLTGKFTQGPTKALASALAGRALAMRTTSMSDRAGLPLNLMSVLAVSEVNAKVQELWKSPESLTDNSETESTQEQKQPTVKRTTPIEKMIMGETGNDPSFASDEFIPSKRFHIDTDLPAALDRMEAILTERANADEQASQNNVERQSNRRNDIGGVAPSINAIGGYKPDGRAMAPPVPINPRLLPDLHLGWGNAECTHTNREVLLNRLVAVLMNKLASNYYRRYTGQAREGDFMVVFNGKEITTPGGFIGALIETGHHVETAVTTHVTTFGIALCVKEKDGSFSNIPLACFLDSGYEDHEGNAASVAMPHSGLDLDISGPLFGDRGDGKPAKLSIQHFIAIDGFCGWYTNHNANVPWIRSIDCGPRLKGAEAVRAVRFAAVYATCLNGLATERDLPFGGYGLTAVCNDSAAVIEECLHGTCSIYPMTSIGSYMMRTVRYAAGVREAFRNMRGMEQEVDALGKIIQAMGKIPSDLNALPSFAADSAKRILHGMPKNPSFQLMTESRVVMESLLAEKAMEEVAAKLPIRSRGIRVTQHD</sequence>
<feature type="region of interest" description="Disordered" evidence="1">
    <location>
        <begin position="152"/>
        <end position="176"/>
    </location>
</feature>
<protein>
    <submittedName>
        <fullName evidence="2">Uncharacterized protein</fullName>
    </submittedName>
</protein>